<dbReference type="Pfam" id="PF00691">
    <property type="entry name" value="OmpA"/>
    <property type="match status" value="1"/>
</dbReference>
<dbReference type="GO" id="GO:0007155">
    <property type="term" value="P:cell adhesion"/>
    <property type="evidence" value="ECO:0007669"/>
    <property type="project" value="InterPro"/>
</dbReference>
<keyword evidence="7" id="KW-0812">Transmembrane</keyword>
<dbReference type="Proteomes" id="UP000321907">
    <property type="component" value="Unassembled WGS sequence"/>
</dbReference>
<dbReference type="InterPro" id="IPR028974">
    <property type="entry name" value="TSP_type-3_rpt"/>
</dbReference>
<dbReference type="InterPro" id="IPR036737">
    <property type="entry name" value="OmpA-like_sf"/>
</dbReference>
<dbReference type="PRINTS" id="PR01021">
    <property type="entry name" value="OMPADOMAIN"/>
</dbReference>
<feature type="domain" description="OmpA-like" evidence="8">
    <location>
        <begin position="336"/>
        <end position="452"/>
    </location>
</feature>
<evidence type="ECO:0000259" key="8">
    <source>
        <dbReference type="PROSITE" id="PS51123"/>
    </source>
</evidence>
<dbReference type="PRINTS" id="PR01023">
    <property type="entry name" value="NAFLGMOTY"/>
</dbReference>
<comment type="caution">
    <text evidence="9">The sequence shown here is derived from an EMBL/GenBank/DDBJ whole genome shotgun (WGS) entry which is preliminary data.</text>
</comment>
<dbReference type="InterPro" id="IPR006665">
    <property type="entry name" value="OmpA-like"/>
</dbReference>
<dbReference type="GO" id="GO:0009279">
    <property type="term" value="C:cell outer membrane"/>
    <property type="evidence" value="ECO:0007669"/>
    <property type="project" value="UniProtKB-SubCell"/>
</dbReference>
<feature type="compositionally biased region" description="Basic and acidic residues" evidence="6">
    <location>
        <begin position="200"/>
        <end position="213"/>
    </location>
</feature>
<keyword evidence="7" id="KW-1133">Transmembrane helix</keyword>
<dbReference type="GO" id="GO:0005509">
    <property type="term" value="F:calcium ion binding"/>
    <property type="evidence" value="ECO:0007669"/>
    <property type="project" value="InterPro"/>
</dbReference>
<dbReference type="PROSITE" id="PS51123">
    <property type="entry name" value="OMPA_2"/>
    <property type="match status" value="1"/>
</dbReference>
<name>A0A5C7FGX3_9BACT</name>
<evidence type="ECO:0000313" key="9">
    <source>
        <dbReference type="EMBL" id="TXF88887.1"/>
    </source>
</evidence>
<dbReference type="Gene3D" id="4.10.1080.10">
    <property type="entry name" value="TSP type-3 repeat"/>
    <property type="match status" value="1"/>
</dbReference>
<dbReference type="Gene3D" id="3.30.1330.60">
    <property type="entry name" value="OmpA-like domain"/>
    <property type="match status" value="1"/>
</dbReference>
<dbReference type="SUPFAM" id="SSF103647">
    <property type="entry name" value="TSP type-3 repeat"/>
    <property type="match status" value="2"/>
</dbReference>
<proteinExistence type="predicted"/>
<organism evidence="9 10">
    <name type="scientific">Neolewinella aurantiaca</name>
    <dbReference type="NCBI Taxonomy" id="2602767"/>
    <lineage>
        <taxon>Bacteria</taxon>
        <taxon>Pseudomonadati</taxon>
        <taxon>Bacteroidota</taxon>
        <taxon>Saprospiria</taxon>
        <taxon>Saprospirales</taxon>
        <taxon>Lewinellaceae</taxon>
        <taxon>Neolewinella</taxon>
    </lineage>
</organism>
<evidence type="ECO:0000313" key="10">
    <source>
        <dbReference type="Proteomes" id="UP000321907"/>
    </source>
</evidence>
<comment type="subcellular location">
    <subcellularLocation>
        <location evidence="1">Cell outer membrane</location>
    </subcellularLocation>
</comment>
<evidence type="ECO:0000256" key="6">
    <source>
        <dbReference type="SAM" id="MobiDB-lite"/>
    </source>
</evidence>
<dbReference type="CDD" id="cd07185">
    <property type="entry name" value="OmpA_C-like"/>
    <property type="match status" value="1"/>
</dbReference>
<accession>A0A5C7FGX3</accession>
<dbReference type="PANTHER" id="PTHR30329:SF21">
    <property type="entry name" value="LIPOPROTEIN YIAD-RELATED"/>
    <property type="match status" value="1"/>
</dbReference>
<dbReference type="SUPFAM" id="SSF103088">
    <property type="entry name" value="OmpA-like"/>
    <property type="match status" value="1"/>
</dbReference>
<dbReference type="InterPro" id="IPR050330">
    <property type="entry name" value="Bact_OuterMem_StrucFunc"/>
</dbReference>
<dbReference type="Pfam" id="PF02412">
    <property type="entry name" value="TSP_3"/>
    <property type="match status" value="2"/>
</dbReference>
<protein>
    <submittedName>
        <fullName evidence="9">OmpA family protein</fullName>
    </submittedName>
</protein>
<reference evidence="9 10" key="1">
    <citation type="submission" date="2019-08" db="EMBL/GenBank/DDBJ databases">
        <title>Lewinella sp. strain SSH13 Genome sequencing and assembly.</title>
        <authorList>
            <person name="Kim I."/>
        </authorList>
    </citation>
    <scope>NUCLEOTIDE SEQUENCE [LARGE SCALE GENOMIC DNA]</scope>
    <source>
        <strain evidence="9 10">SSH13</strain>
    </source>
</reference>
<dbReference type="InterPro" id="IPR003367">
    <property type="entry name" value="Thrombospondin_3-like_rpt"/>
</dbReference>
<keyword evidence="3 5" id="KW-0472">Membrane</keyword>
<evidence type="ECO:0000256" key="3">
    <source>
        <dbReference type="ARBA" id="ARBA00023136"/>
    </source>
</evidence>
<feature type="transmembrane region" description="Helical" evidence="7">
    <location>
        <begin position="21"/>
        <end position="40"/>
    </location>
</feature>
<dbReference type="EMBL" id="VOXD01000018">
    <property type="protein sequence ID" value="TXF88887.1"/>
    <property type="molecule type" value="Genomic_DNA"/>
</dbReference>
<evidence type="ECO:0000256" key="1">
    <source>
        <dbReference type="ARBA" id="ARBA00004442"/>
    </source>
</evidence>
<evidence type="ECO:0000256" key="7">
    <source>
        <dbReference type="SAM" id="Phobius"/>
    </source>
</evidence>
<dbReference type="OrthoDB" id="9805336at2"/>
<evidence type="ECO:0000256" key="2">
    <source>
        <dbReference type="ARBA" id="ARBA00022729"/>
    </source>
</evidence>
<evidence type="ECO:0000256" key="5">
    <source>
        <dbReference type="PROSITE-ProRule" id="PRU00473"/>
    </source>
</evidence>
<dbReference type="AlphaFoldDB" id="A0A5C7FGX3"/>
<keyword evidence="2" id="KW-0732">Signal</keyword>
<feature type="compositionally biased region" description="Basic and acidic residues" evidence="6">
    <location>
        <begin position="253"/>
        <end position="270"/>
    </location>
</feature>
<sequence length="452" mass="49533">MTDCPARLTFTPHYQSSQKNAMLRPFLFSLLMAYGCALWAQNVELPDPAPFTTLGFKMVMLDHGIPNEQLKDLQKSYALELVPRRQFSKHFGMLMPLRIGNADIGEFRNVRFGTLDFLARIAPAGSENKVSPYLQGGYGFSFEQDARPFQAFPLAAGLDLKVGKDMWVTLQAEYRSTRRENRKNVNLSLGYVFRFGSPDRDGDRIADGQDKCPDLPGMSTADGCPDADRDGTPDSEDLCPDVQGDKSANGCPDYDKDGIPDDKDQCPYEAGKKRLRGCPDIDGDGVPDDIDNCPNTPGGLYTGCPDSDNDGFEDNEDDCPGIAGPNRGCPEVSPQLQALLERATNRITFEGRSATLTAQSLPMLDEIAVNMRANPSFKLTIAGHTDNTGTIDNSEKLSETRALACRGYLISKGIDADRIKTIGYGATRPKADNATLIGRELNNRIELSIGNY</sequence>
<evidence type="ECO:0000256" key="4">
    <source>
        <dbReference type="ARBA" id="ARBA00023237"/>
    </source>
</evidence>
<keyword evidence="4" id="KW-0998">Cell outer membrane</keyword>
<keyword evidence="10" id="KW-1185">Reference proteome</keyword>
<gene>
    <name evidence="9" type="ORF">FUA23_12540</name>
</gene>
<dbReference type="InterPro" id="IPR006664">
    <property type="entry name" value="OMP_bac"/>
</dbReference>
<dbReference type="PANTHER" id="PTHR30329">
    <property type="entry name" value="STATOR ELEMENT OF FLAGELLAR MOTOR COMPLEX"/>
    <property type="match status" value="1"/>
</dbReference>
<feature type="region of interest" description="Disordered" evidence="6">
    <location>
        <begin position="200"/>
        <end position="270"/>
    </location>
</feature>